<dbReference type="GO" id="GO:0009897">
    <property type="term" value="C:external side of plasma membrane"/>
    <property type="evidence" value="ECO:0007669"/>
    <property type="project" value="TreeGrafter"/>
</dbReference>
<feature type="compositionally biased region" description="Polar residues" evidence="7">
    <location>
        <begin position="617"/>
        <end position="636"/>
    </location>
</feature>
<comment type="subcellular location">
    <subcellularLocation>
        <location evidence="1">Membrane</location>
    </subcellularLocation>
</comment>
<feature type="compositionally biased region" description="Low complexity" evidence="7">
    <location>
        <begin position="553"/>
        <end position="574"/>
    </location>
</feature>
<feature type="compositionally biased region" description="Polar residues" evidence="7">
    <location>
        <begin position="1126"/>
        <end position="1137"/>
    </location>
</feature>
<evidence type="ECO:0000256" key="4">
    <source>
        <dbReference type="ARBA" id="ARBA00023157"/>
    </source>
</evidence>
<dbReference type="PROSITE" id="PS50835">
    <property type="entry name" value="IG_LIKE"/>
    <property type="match status" value="4"/>
</dbReference>
<organism evidence="10 11">
    <name type="scientific">Clarias magur</name>
    <name type="common">Asian catfish</name>
    <name type="synonym">Macropteronotus magur</name>
    <dbReference type="NCBI Taxonomy" id="1594786"/>
    <lineage>
        <taxon>Eukaryota</taxon>
        <taxon>Metazoa</taxon>
        <taxon>Chordata</taxon>
        <taxon>Craniata</taxon>
        <taxon>Vertebrata</taxon>
        <taxon>Euteleostomi</taxon>
        <taxon>Actinopterygii</taxon>
        <taxon>Neopterygii</taxon>
        <taxon>Teleostei</taxon>
        <taxon>Ostariophysi</taxon>
        <taxon>Siluriformes</taxon>
        <taxon>Clariidae</taxon>
        <taxon>Clarias</taxon>
    </lineage>
</organism>
<feature type="region of interest" description="Disordered" evidence="7">
    <location>
        <begin position="464"/>
        <end position="803"/>
    </location>
</feature>
<dbReference type="PRINTS" id="PR01217">
    <property type="entry name" value="PRICHEXTENSN"/>
</dbReference>
<dbReference type="SUPFAM" id="SSF49899">
    <property type="entry name" value="Concanavalin A-like lectins/glucanases"/>
    <property type="match status" value="2"/>
</dbReference>
<feature type="domain" description="Ig-like" evidence="9">
    <location>
        <begin position="854"/>
        <end position="981"/>
    </location>
</feature>
<feature type="compositionally biased region" description="Polar residues" evidence="7">
    <location>
        <begin position="467"/>
        <end position="478"/>
    </location>
</feature>
<name>A0A8J4TY57_CLAMG</name>
<dbReference type="Pfam" id="PF22705">
    <property type="entry name" value="C2-set_3"/>
    <property type="match status" value="2"/>
</dbReference>
<feature type="compositionally biased region" description="Low complexity" evidence="7">
    <location>
        <begin position="55"/>
        <end position="76"/>
    </location>
</feature>
<feature type="domain" description="Ig-like" evidence="9">
    <location>
        <begin position="332"/>
        <end position="419"/>
    </location>
</feature>
<evidence type="ECO:0000259" key="9">
    <source>
        <dbReference type="PROSITE" id="PS50835"/>
    </source>
</evidence>
<feature type="domain" description="Ig-like" evidence="9">
    <location>
        <begin position="227"/>
        <end position="322"/>
    </location>
</feature>
<dbReference type="EMBL" id="QNUK01001761">
    <property type="protein sequence ID" value="KAF5880049.1"/>
    <property type="molecule type" value="Genomic_DNA"/>
</dbReference>
<feature type="compositionally biased region" description="Polar residues" evidence="7">
    <location>
        <begin position="699"/>
        <end position="803"/>
    </location>
</feature>
<dbReference type="FunFam" id="2.60.40.10:FF:000142">
    <property type="entry name" value="V-set domain-containing T-cell activation inhibitor 1"/>
    <property type="match status" value="2"/>
</dbReference>
<comment type="caution">
    <text evidence="10">The sequence shown here is derived from an EMBL/GenBank/DDBJ whole genome shotgun (WGS) entry which is preliminary data.</text>
</comment>
<dbReference type="Pfam" id="PF07686">
    <property type="entry name" value="V-set"/>
    <property type="match status" value="2"/>
</dbReference>
<dbReference type="GO" id="GO:0001817">
    <property type="term" value="P:regulation of cytokine production"/>
    <property type="evidence" value="ECO:0007669"/>
    <property type="project" value="TreeGrafter"/>
</dbReference>
<feature type="domain" description="Ig-like" evidence="9">
    <location>
        <begin position="991"/>
        <end position="1078"/>
    </location>
</feature>
<dbReference type="PANTHER" id="PTHR24100:SF149">
    <property type="entry name" value="BG-LIKE ANTIGEN 1-RELATED"/>
    <property type="match status" value="1"/>
</dbReference>
<reference evidence="10" key="1">
    <citation type="submission" date="2020-07" db="EMBL/GenBank/DDBJ databases">
        <title>Clarias magur genome sequencing, assembly and annotation.</title>
        <authorList>
            <person name="Kushwaha B."/>
            <person name="Kumar R."/>
            <person name="Das P."/>
            <person name="Joshi C.G."/>
            <person name="Kumar D."/>
            <person name="Nagpure N.S."/>
            <person name="Pandey M."/>
            <person name="Agarwal S."/>
            <person name="Srivastava S."/>
            <person name="Singh M."/>
            <person name="Sahoo L."/>
            <person name="Jayasankar P."/>
            <person name="Meher P.K."/>
            <person name="Koringa P.G."/>
            <person name="Iquebal M.A."/>
            <person name="Das S.P."/>
            <person name="Bit A."/>
            <person name="Patnaik S."/>
            <person name="Patel N."/>
            <person name="Shah T.M."/>
            <person name="Hinsu A."/>
            <person name="Jena J.K."/>
        </authorList>
    </citation>
    <scope>NUCLEOTIDE SEQUENCE</scope>
    <source>
        <strain evidence="10">CIFAMagur01</strain>
        <tissue evidence="10">Testis</tissue>
    </source>
</reference>
<feature type="compositionally biased region" description="Polar residues" evidence="7">
    <location>
        <begin position="1147"/>
        <end position="1164"/>
    </location>
</feature>
<keyword evidence="8" id="KW-1133">Transmembrane helix</keyword>
<protein>
    <submittedName>
        <fullName evidence="10">Butyrophilin subfamily 1 member A1-like</fullName>
    </submittedName>
</protein>
<dbReference type="InterPro" id="IPR013106">
    <property type="entry name" value="Ig_V-set"/>
</dbReference>
<dbReference type="InterPro" id="IPR007110">
    <property type="entry name" value="Ig-like_dom"/>
</dbReference>
<dbReference type="PANTHER" id="PTHR24100">
    <property type="entry name" value="BUTYROPHILIN"/>
    <property type="match status" value="1"/>
</dbReference>
<feature type="non-terminal residue" evidence="10">
    <location>
        <position position="1"/>
    </location>
</feature>
<dbReference type="GO" id="GO:0005102">
    <property type="term" value="F:signaling receptor binding"/>
    <property type="evidence" value="ECO:0007669"/>
    <property type="project" value="TreeGrafter"/>
</dbReference>
<dbReference type="AlphaFoldDB" id="A0A8J4TY57"/>
<evidence type="ECO:0000256" key="8">
    <source>
        <dbReference type="SAM" id="Phobius"/>
    </source>
</evidence>
<feature type="compositionally biased region" description="Low complexity" evidence="7">
    <location>
        <begin position="663"/>
        <end position="698"/>
    </location>
</feature>
<dbReference type="Gene3D" id="2.60.40.10">
    <property type="entry name" value="Immunoglobulins"/>
    <property type="match status" value="4"/>
</dbReference>
<evidence type="ECO:0000256" key="3">
    <source>
        <dbReference type="ARBA" id="ARBA00023136"/>
    </source>
</evidence>
<dbReference type="InterPro" id="IPR043136">
    <property type="entry name" value="B30.2/SPRY_sf"/>
</dbReference>
<feature type="transmembrane region" description="Helical" evidence="8">
    <location>
        <begin position="1088"/>
        <end position="1112"/>
    </location>
</feature>
<dbReference type="InterPro" id="IPR013783">
    <property type="entry name" value="Ig-like_fold"/>
</dbReference>
<keyword evidence="5" id="KW-0325">Glycoprotein</keyword>
<evidence type="ECO:0000313" key="10">
    <source>
        <dbReference type="EMBL" id="KAF5880049.1"/>
    </source>
</evidence>
<dbReference type="OrthoDB" id="9986391at2759"/>
<dbReference type="SUPFAM" id="SSF48726">
    <property type="entry name" value="Immunoglobulin"/>
    <property type="match status" value="4"/>
</dbReference>
<dbReference type="InterPro" id="IPR036179">
    <property type="entry name" value="Ig-like_dom_sf"/>
</dbReference>
<feature type="transmembrane region" description="Helical" evidence="8">
    <location>
        <begin position="196"/>
        <end position="216"/>
    </location>
</feature>
<dbReference type="SMART" id="SM00409">
    <property type="entry name" value="IG"/>
    <property type="match status" value="3"/>
</dbReference>
<feature type="compositionally biased region" description="Basic and acidic residues" evidence="7">
    <location>
        <begin position="581"/>
        <end position="592"/>
    </location>
</feature>
<keyword evidence="4" id="KW-1015">Disulfide bond</keyword>
<dbReference type="GO" id="GO:1903037">
    <property type="term" value="P:regulation of leukocyte cell-cell adhesion"/>
    <property type="evidence" value="ECO:0007669"/>
    <property type="project" value="UniProtKB-ARBA"/>
</dbReference>
<gene>
    <name evidence="10" type="ORF">DAT39_023449</name>
</gene>
<sequence>TGPDVFTTNTPPAVFIRNAPPVASMRKTPPAASTTNAPPAVFIRNAPPVASMRKTPPAACTTNNTPAASTTNTPPAVFIRNAPPTASMRNPRRTEPMSENSYNLDQVKKYKVNISIDPEGNPESLIHEGNAVKSSECFHPNSDIPDNVKIFTLCKERFQSGQHYWEVKIQFFLVHVKLSEHTLFRTAMITALPLRWFLLIFFSAVIHQASSVYFSVKVESPVSGLLGSSVSLHCAVTNNMDVRPLEVRWYRPKMFNTPALFYKDTQIQKSSIDVQYQGRVFLLGDLEKGDVSVKLENLTLADRGDYVCHVTSATWYDKATLSLRLRVMGSTPVLSTREAGGGQVNVSCQSHGWLPEPSITWTDKDGRDLKHLSNDKFTHNSVGTVDVSSWLIVSPSESEWISCSVGLSDQERQEDRIILHVPARDTESLTGYIIIIPVLLVLCVVGVAVYCVLRKKGLILCRRKGTESTGAGTQSETEPLNKIRVENQDQTEAPSTETEQNSEQSAKIPPTAPPTETGPDVFTTNTPPAASIRNPRRTEPMSENSYKRNSKQSSETPPTAPPSEVSQQESSEQQNPGAVKDQTHCAESRGEQRGSGSSSCPGVSTAGSDSDKPKFTASVSDPTPAASTSGTVTGQQHPGAVKDQTPLTETGPAASTLDPTPAFSTSNPTPAFSTSNPSPSFSTSNPSPAFSTSNPTPAFSTSNPSPAFSTSNPTPAFSTSNPTPAFSTSNPTPAFSTSDPTPAFSTSDPSPAFSTSNPTPAFSTSNPTPAFSTSDPTPAFSTSDPTPATDNRPPLTTSEISSNLDQVKKYKVNISIDPEETPECLIHEGNAVKRNPANTHSGSGYDTTRPGYNPEYKTFTLCKEKFQSGQHYWEVKVESPVSGLLGSSVSLHCAVTNNVDVQPLQVRWYRPNMYDTPMLLYENKQIQKSRVDVQYQGRVFLLGDLEKGDVSVKLENLTLADRGDYVCHVKSDIWYDKATVTLRLRVMGSTPVLSIREAGGGQVNVSCQSHGWLPEPSITWTDKDGRDLKHLSNDKFTHNSVGTVDVSSWLIVSPSESEWISCSVGLSDQERQEDRIMVHVPARDTESLTGYIIIIPVLLVLCVVGVAVYCVLRKKGLILCRRKGTESTGAGTQSETEPLNKIRVENQDQTEAPSPETEQNSEQSAKIPPTAPPTETGPDVFTTNTPPAASIRKTPPAVSTTNTPPAASTTNTPPAASTTNTPPAGSTTNTPPAASIRNPRRTEPMSENSY</sequence>
<dbReference type="GO" id="GO:0050863">
    <property type="term" value="P:regulation of T cell activation"/>
    <property type="evidence" value="ECO:0007669"/>
    <property type="project" value="UniProtKB-ARBA"/>
</dbReference>
<keyword evidence="3 8" id="KW-0472">Membrane</keyword>
<feature type="compositionally biased region" description="Polar residues" evidence="7">
    <location>
        <begin position="488"/>
        <end position="505"/>
    </location>
</feature>
<dbReference type="SMART" id="SM00408">
    <property type="entry name" value="IGc2"/>
    <property type="match status" value="2"/>
</dbReference>
<feature type="transmembrane region" description="Helical" evidence="8">
    <location>
        <begin position="429"/>
        <end position="450"/>
    </location>
</feature>
<dbReference type="InterPro" id="IPR013320">
    <property type="entry name" value="ConA-like_dom_sf"/>
</dbReference>
<evidence type="ECO:0000256" key="6">
    <source>
        <dbReference type="ARBA" id="ARBA00023319"/>
    </source>
</evidence>
<dbReference type="InterPro" id="IPR003598">
    <property type="entry name" value="Ig_sub2"/>
</dbReference>
<evidence type="ECO:0000256" key="5">
    <source>
        <dbReference type="ARBA" id="ARBA00023180"/>
    </source>
</evidence>
<accession>A0A8J4TY57</accession>
<feature type="region of interest" description="Disordered" evidence="7">
    <location>
        <begin position="1123"/>
        <end position="1250"/>
    </location>
</feature>
<feature type="region of interest" description="Disordered" evidence="7">
    <location>
        <begin position="50"/>
        <end position="100"/>
    </location>
</feature>
<dbReference type="GO" id="GO:0050852">
    <property type="term" value="P:T cell receptor signaling pathway"/>
    <property type="evidence" value="ECO:0007669"/>
    <property type="project" value="TreeGrafter"/>
</dbReference>
<dbReference type="Gene3D" id="2.60.120.920">
    <property type="match status" value="1"/>
</dbReference>
<keyword evidence="6" id="KW-0393">Immunoglobulin domain</keyword>
<dbReference type="InterPro" id="IPR050504">
    <property type="entry name" value="IgSF_BTN/MOG"/>
</dbReference>
<dbReference type="Proteomes" id="UP000727407">
    <property type="component" value="Unassembled WGS sequence"/>
</dbReference>
<keyword evidence="11" id="KW-1185">Reference proteome</keyword>
<evidence type="ECO:0000256" key="1">
    <source>
        <dbReference type="ARBA" id="ARBA00004370"/>
    </source>
</evidence>
<keyword evidence="2" id="KW-0732">Signal</keyword>
<dbReference type="SMART" id="SM00406">
    <property type="entry name" value="IGv"/>
    <property type="match status" value="2"/>
</dbReference>
<dbReference type="InterPro" id="IPR053896">
    <property type="entry name" value="BTN3A2-like_Ig-C"/>
</dbReference>
<evidence type="ECO:0000256" key="2">
    <source>
        <dbReference type="ARBA" id="ARBA00022729"/>
    </source>
</evidence>
<proteinExistence type="predicted"/>
<feature type="compositionally biased region" description="Low complexity" evidence="7">
    <location>
        <begin position="1194"/>
        <end position="1235"/>
    </location>
</feature>
<keyword evidence="8" id="KW-0812">Transmembrane</keyword>
<evidence type="ECO:0000256" key="7">
    <source>
        <dbReference type="SAM" id="MobiDB-lite"/>
    </source>
</evidence>
<feature type="non-terminal residue" evidence="10">
    <location>
        <position position="1250"/>
    </location>
</feature>
<evidence type="ECO:0000313" key="11">
    <source>
        <dbReference type="Proteomes" id="UP000727407"/>
    </source>
</evidence>
<dbReference type="InterPro" id="IPR003599">
    <property type="entry name" value="Ig_sub"/>
</dbReference>